<dbReference type="AlphaFoldDB" id="A0A016UAL5"/>
<evidence type="ECO:0000313" key="1">
    <source>
        <dbReference type="EMBL" id="EYC11608.1"/>
    </source>
</evidence>
<protein>
    <submittedName>
        <fullName evidence="1">Uncharacterized protein</fullName>
    </submittedName>
</protein>
<reference evidence="2" key="1">
    <citation type="journal article" date="2015" name="Nat. Genet.">
        <title>The genome and transcriptome of the zoonotic hookworm Ancylostoma ceylanicum identify infection-specific gene families.</title>
        <authorList>
            <person name="Schwarz E.M."/>
            <person name="Hu Y."/>
            <person name="Antoshechkin I."/>
            <person name="Miller M.M."/>
            <person name="Sternberg P.W."/>
            <person name="Aroian R.V."/>
        </authorList>
    </citation>
    <scope>NUCLEOTIDE SEQUENCE</scope>
    <source>
        <strain evidence="2">HY135</strain>
    </source>
</reference>
<keyword evidence="2" id="KW-1185">Reference proteome</keyword>
<evidence type="ECO:0000313" key="2">
    <source>
        <dbReference type="Proteomes" id="UP000024635"/>
    </source>
</evidence>
<name>A0A016UAL5_9BILA</name>
<dbReference type="EMBL" id="JARK01001386">
    <property type="protein sequence ID" value="EYC11608.1"/>
    <property type="molecule type" value="Genomic_DNA"/>
</dbReference>
<proteinExistence type="predicted"/>
<accession>A0A016UAL5</accession>
<organism evidence="1 2">
    <name type="scientific">Ancylostoma ceylanicum</name>
    <dbReference type="NCBI Taxonomy" id="53326"/>
    <lineage>
        <taxon>Eukaryota</taxon>
        <taxon>Metazoa</taxon>
        <taxon>Ecdysozoa</taxon>
        <taxon>Nematoda</taxon>
        <taxon>Chromadorea</taxon>
        <taxon>Rhabditida</taxon>
        <taxon>Rhabditina</taxon>
        <taxon>Rhabditomorpha</taxon>
        <taxon>Strongyloidea</taxon>
        <taxon>Ancylostomatidae</taxon>
        <taxon>Ancylostomatinae</taxon>
        <taxon>Ancylostoma</taxon>
    </lineage>
</organism>
<sequence length="76" mass="8505">MTQVDTSYTFSAPMAFIYPTLAQKTCPFLPSPAHTFEDHSRAARMNRPITAQQRTFCHVADDAGDEAGRFHLVSMI</sequence>
<gene>
    <name evidence="1" type="primary">Acey_s0050.g2003</name>
    <name evidence="1" type="ORF">Y032_0050g2003</name>
</gene>
<dbReference type="Proteomes" id="UP000024635">
    <property type="component" value="Unassembled WGS sequence"/>
</dbReference>
<comment type="caution">
    <text evidence="1">The sequence shown here is derived from an EMBL/GenBank/DDBJ whole genome shotgun (WGS) entry which is preliminary data.</text>
</comment>